<protein>
    <submittedName>
        <fullName evidence="1">Uncharacterized protein</fullName>
    </submittedName>
</protein>
<dbReference type="EMBL" id="UINC01226862">
    <property type="protein sequence ID" value="SVE57530.1"/>
    <property type="molecule type" value="Genomic_DNA"/>
</dbReference>
<gene>
    <name evidence="1" type="ORF">METZ01_LOCUS510384</name>
</gene>
<proteinExistence type="predicted"/>
<feature type="non-terminal residue" evidence="1">
    <location>
        <position position="70"/>
    </location>
</feature>
<evidence type="ECO:0000313" key="1">
    <source>
        <dbReference type="EMBL" id="SVE57530.1"/>
    </source>
</evidence>
<name>A0A383EMJ1_9ZZZZ</name>
<dbReference type="AlphaFoldDB" id="A0A383EMJ1"/>
<reference evidence="1" key="1">
    <citation type="submission" date="2018-05" db="EMBL/GenBank/DDBJ databases">
        <authorList>
            <person name="Lanie J.A."/>
            <person name="Ng W.-L."/>
            <person name="Kazmierczak K.M."/>
            <person name="Andrzejewski T.M."/>
            <person name="Davidsen T.M."/>
            <person name="Wayne K.J."/>
            <person name="Tettelin H."/>
            <person name="Glass J.I."/>
            <person name="Rusch D."/>
            <person name="Podicherti R."/>
            <person name="Tsui H.-C.T."/>
            <person name="Winkler M.E."/>
        </authorList>
    </citation>
    <scope>NUCLEOTIDE SEQUENCE</scope>
</reference>
<organism evidence="1">
    <name type="scientific">marine metagenome</name>
    <dbReference type="NCBI Taxonomy" id="408172"/>
    <lineage>
        <taxon>unclassified sequences</taxon>
        <taxon>metagenomes</taxon>
        <taxon>ecological metagenomes</taxon>
    </lineage>
</organism>
<accession>A0A383EMJ1</accession>
<sequence>MRHRVGLLNLLALSIGLVAVGAVEGVLRVFHIGPSSRLFLLTEDEGQAEYAINPEVAHRFFQPQYLRHVP</sequence>